<dbReference type="InterPro" id="IPR000286">
    <property type="entry name" value="HDACs"/>
</dbReference>
<comment type="similarity">
    <text evidence="1">Belongs to the histone deacetylase family.</text>
</comment>
<proteinExistence type="inferred from homology"/>
<dbReference type="InterPro" id="IPR023696">
    <property type="entry name" value="Ureohydrolase_dom_sf"/>
</dbReference>
<dbReference type="Gene3D" id="3.40.800.20">
    <property type="entry name" value="Histone deacetylase domain"/>
    <property type="match status" value="1"/>
</dbReference>
<dbReference type="Pfam" id="PF00850">
    <property type="entry name" value="Hist_deacetyl"/>
    <property type="match status" value="1"/>
</dbReference>
<dbReference type="InterPro" id="IPR023801">
    <property type="entry name" value="His_deacetylse_dom"/>
</dbReference>
<evidence type="ECO:0000313" key="5">
    <source>
        <dbReference type="Proteomes" id="UP000248326"/>
    </source>
</evidence>
<keyword evidence="5" id="KW-1185">Reference proteome</keyword>
<dbReference type="PANTHER" id="PTHR10625">
    <property type="entry name" value="HISTONE DEACETYLASE HDAC1-RELATED"/>
    <property type="match status" value="1"/>
</dbReference>
<dbReference type="PRINTS" id="PR01270">
    <property type="entry name" value="HDASUPER"/>
</dbReference>
<evidence type="ECO:0000256" key="2">
    <source>
        <dbReference type="ARBA" id="ARBA00022801"/>
    </source>
</evidence>
<dbReference type="GO" id="GO:0040029">
    <property type="term" value="P:epigenetic regulation of gene expression"/>
    <property type="evidence" value="ECO:0007669"/>
    <property type="project" value="TreeGrafter"/>
</dbReference>
<dbReference type="Proteomes" id="UP000248326">
    <property type="component" value="Unassembled WGS sequence"/>
</dbReference>
<evidence type="ECO:0000259" key="3">
    <source>
        <dbReference type="Pfam" id="PF00850"/>
    </source>
</evidence>
<comment type="caution">
    <text evidence="4">The sequence shown here is derived from an EMBL/GenBank/DDBJ whole genome shotgun (WGS) entry which is preliminary data.</text>
</comment>
<dbReference type="EMBL" id="QJSX01000001">
    <property type="protein sequence ID" value="PYE56474.1"/>
    <property type="molecule type" value="Genomic_DNA"/>
</dbReference>
<sequence>MTSFRAYTPAAYDFPLPEGHRFPMYKYAGVVERLRDRIDILDAPRLEWELAEAVHDAEYLRRWRLGEVSREEVRNFGLPWSPEVVERALRASGGTVVAMRDALRCGFGVNLAGGTHHAFADRAEGFSLLNDVAIAARLALAEGWARRVLILDLDVHQGNGTARLLANESRAFTLSVHGERNYPFRKEVSDLDLGLPDGVTDGEYLEVMDAKVLPAVAAFEPDLVLYLAGVDVLAGDRFGRFALTLDGATRRSRRVFEACRAWRVPIVTTMAGGYNRTPELTIAAHASTVEVGLQVYKAIQSLDNVKSV</sequence>
<dbReference type="RefSeq" id="WP_245900560.1">
    <property type="nucleotide sequence ID" value="NZ_QJSX01000001.1"/>
</dbReference>
<dbReference type="InterPro" id="IPR044150">
    <property type="entry name" value="HDAC_classIV"/>
</dbReference>
<evidence type="ECO:0000313" key="4">
    <source>
        <dbReference type="EMBL" id="PYE56474.1"/>
    </source>
</evidence>
<dbReference type="PANTHER" id="PTHR10625:SF19">
    <property type="entry name" value="HISTONE DEACETYLASE 12"/>
    <property type="match status" value="1"/>
</dbReference>
<feature type="domain" description="Histone deacetylase" evidence="3">
    <location>
        <begin position="34"/>
        <end position="277"/>
    </location>
</feature>
<protein>
    <submittedName>
        <fullName evidence="4">Acetoin utilization deacetylase AcuC-like enzyme</fullName>
    </submittedName>
</protein>
<dbReference type="GO" id="GO:0016787">
    <property type="term" value="F:hydrolase activity"/>
    <property type="evidence" value="ECO:0007669"/>
    <property type="project" value="UniProtKB-KW"/>
</dbReference>
<accession>A0A318SGF4</accession>
<dbReference type="SUPFAM" id="SSF52768">
    <property type="entry name" value="Arginase/deacetylase"/>
    <property type="match status" value="1"/>
</dbReference>
<dbReference type="InterPro" id="IPR037138">
    <property type="entry name" value="His_deacetylse_dom_sf"/>
</dbReference>
<name>A0A318SGF4_9DEIO</name>
<gene>
    <name evidence="4" type="ORF">DES52_101278</name>
</gene>
<reference evidence="4 5" key="1">
    <citation type="submission" date="2018-06" db="EMBL/GenBank/DDBJ databases">
        <title>Genomic Encyclopedia of Type Strains, Phase IV (KMG-IV): sequencing the most valuable type-strain genomes for metagenomic binning, comparative biology and taxonomic classification.</title>
        <authorList>
            <person name="Goeker M."/>
        </authorList>
    </citation>
    <scope>NUCLEOTIDE SEQUENCE [LARGE SCALE GENOMIC DNA]</scope>
    <source>
        <strain evidence="4 5">DSM 18048</strain>
    </source>
</reference>
<organism evidence="4 5">
    <name type="scientific">Deinococcus yavapaiensis KR-236</name>
    <dbReference type="NCBI Taxonomy" id="694435"/>
    <lineage>
        <taxon>Bacteria</taxon>
        <taxon>Thermotogati</taxon>
        <taxon>Deinococcota</taxon>
        <taxon>Deinococci</taxon>
        <taxon>Deinococcales</taxon>
        <taxon>Deinococcaceae</taxon>
        <taxon>Deinococcus</taxon>
    </lineage>
</organism>
<keyword evidence="2" id="KW-0378">Hydrolase</keyword>
<dbReference type="AlphaFoldDB" id="A0A318SGF4"/>
<dbReference type="GO" id="GO:0004407">
    <property type="term" value="F:histone deacetylase activity"/>
    <property type="evidence" value="ECO:0007669"/>
    <property type="project" value="InterPro"/>
</dbReference>
<dbReference type="CDD" id="cd09993">
    <property type="entry name" value="HDAC_classIV"/>
    <property type="match status" value="1"/>
</dbReference>
<evidence type="ECO:0000256" key="1">
    <source>
        <dbReference type="ARBA" id="ARBA00005947"/>
    </source>
</evidence>